<dbReference type="InterPro" id="IPR014710">
    <property type="entry name" value="RmlC-like_jellyroll"/>
</dbReference>
<reference evidence="5 6" key="1">
    <citation type="submission" date="2021-05" db="EMBL/GenBank/DDBJ databases">
        <title>Aequorivita echinoideorum JCM 30378 genome.</title>
        <authorList>
            <person name="Zhang H."/>
            <person name="Li C."/>
        </authorList>
    </citation>
    <scope>NUCLEOTIDE SEQUENCE [LARGE SCALE GENOMIC DNA]</scope>
    <source>
        <strain evidence="5 6">JCM30378</strain>
    </source>
</reference>
<evidence type="ECO:0000259" key="4">
    <source>
        <dbReference type="Pfam" id="PF17954"/>
    </source>
</evidence>
<proteinExistence type="inferred from homology"/>
<name>A0ABS5S0F4_9FLAO</name>
<dbReference type="PANTHER" id="PTHR43212:SF3">
    <property type="entry name" value="QUERCETIN 2,3-DIOXYGENASE"/>
    <property type="match status" value="1"/>
</dbReference>
<dbReference type="EMBL" id="JAHCTB010000001">
    <property type="protein sequence ID" value="MBT0606696.1"/>
    <property type="molecule type" value="Genomic_DNA"/>
</dbReference>
<dbReference type="Proteomes" id="UP001297092">
    <property type="component" value="Unassembled WGS sequence"/>
</dbReference>
<dbReference type="Pfam" id="PF17954">
    <property type="entry name" value="Pirin_C_2"/>
    <property type="match status" value="1"/>
</dbReference>
<feature type="domain" description="Quercetin 2,3-dioxygenase C-terminal cupin" evidence="4">
    <location>
        <begin position="146"/>
        <end position="231"/>
    </location>
</feature>
<comment type="similarity">
    <text evidence="1 2">Belongs to the pirin family.</text>
</comment>
<evidence type="ECO:0000259" key="3">
    <source>
        <dbReference type="Pfam" id="PF02678"/>
    </source>
</evidence>
<keyword evidence="6" id="KW-1185">Reference proteome</keyword>
<dbReference type="InterPro" id="IPR041602">
    <property type="entry name" value="Quercetinase_C"/>
</dbReference>
<evidence type="ECO:0000313" key="6">
    <source>
        <dbReference type="Proteomes" id="UP001297092"/>
    </source>
</evidence>
<dbReference type="Pfam" id="PF02678">
    <property type="entry name" value="Pirin"/>
    <property type="match status" value="1"/>
</dbReference>
<organism evidence="5 6">
    <name type="scientific">Aequorivita echinoideorum</name>
    <dbReference type="NCBI Taxonomy" id="1549647"/>
    <lineage>
        <taxon>Bacteria</taxon>
        <taxon>Pseudomonadati</taxon>
        <taxon>Bacteroidota</taxon>
        <taxon>Flavobacteriia</taxon>
        <taxon>Flavobacteriales</taxon>
        <taxon>Flavobacteriaceae</taxon>
        <taxon>Aequorivita</taxon>
    </lineage>
</organism>
<dbReference type="SUPFAM" id="SSF51182">
    <property type="entry name" value="RmlC-like cupins"/>
    <property type="match status" value="1"/>
</dbReference>
<dbReference type="InterPro" id="IPR011051">
    <property type="entry name" value="RmlC_Cupin_sf"/>
</dbReference>
<evidence type="ECO:0000313" key="5">
    <source>
        <dbReference type="EMBL" id="MBT0606696.1"/>
    </source>
</evidence>
<evidence type="ECO:0000256" key="1">
    <source>
        <dbReference type="ARBA" id="ARBA00008416"/>
    </source>
</evidence>
<sequence length="232" mass="26595">METFLLKAEDRITDIRETVSIYNHYDKEQLKLPKELPFKNLLNIRDFDLKPNMGILPHKHINRELITIMVSGNLVQKTNRGETVHLQPGDVQFMSAGSGISHFEYNLSGNSWLNCMQVCLEPRKSFTKPLNKTIKLPPNRNAFHTIISPKKNDNGYLPVDDDFYIHFGMFESGHNFVHNQDQHSKGCIVISLFGNLIVNGLSLGGKDTLFIWNEETIEIEAEKATDFFLFEA</sequence>
<dbReference type="RefSeq" id="WP_214111574.1">
    <property type="nucleotide sequence ID" value="NZ_JAHCTB010000001.1"/>
</dbReference>
<accession>A0ABS5S0F4</accession>
<dbReference type="InterPro" id="IPR012093">
    <property type="entry name" value="Pirin"/>
</dbReference>
<comment type="caution">
    <text evidence="5">The sequence shown here is derived from an EMBL/GenBank/DDBJ whole genome shotgun (WGS) entry which is preliminary data.</text>
</comment>
<gene>
    <name evidence="5" type="ORF">KIV10_00740</name>
</gene>
<feature type="domain" description="Pirin N-terminal" evidence="3">
    <location>
        <begin position="49"/>
        <end position="118"/>
    </location>
</feature>
<evidence type="ECO:0000256" key="2">
    <source>
        <dbReference type="RuleBase" id="RU003457"/>
    </source>
</evidence>
<protein>
    <submittedName>
        <fullName evidence="5">Pirin family protein</fullName>
    </submittedName>
</protein>
<dbReference type="Gene3D" id="2.60.120.10">
    <property type="entry name" value="Jelly Rolls"/>
    <property type="match status" value="2"/>
</dbReference>
<dbReference type="PANTHER" id="PTHR43212">
    <property type="entry name" value="QUERCETIN 2,3-DIOXYGENASE"/>
    <property type="match status" value="1"/>
</dbReference>
<dbReference type="InterPro" id="IPR003829">
    <property type="entry name" value="Pirin_N_dom"/>
</dbReference>